<evidence type="ECO:0008006" key="6">
    <source>
        <dbReference type="Google" id="ProtNLM"/>
    </source>
</evidence>
<dbReference type="AlphaFoldDB" id="A0A7J0A3V4"/>
<dbReference type="Proteomes" id="UP000298073">
    <property type="component" value="Unassembled WGS sequence"/>
</dbReference>
<comment type="caution">
    <text evidence="2">The sequence shown here is derived from an EMBL/GenBank/DDBJ whole genome shotgun (WGS) entry which is preliminary data.</text>
</comment>
<dbReference type="Proteomes" id="UP000491181">
    <property type="component" value="Unassembled WGS sequence"/>
</dbReference>
<reference evidence="3 4" key="1">
    <citation type="submission" date="2019-03" db="EMBL/GenBank/DDBJ databases">
        <title>Diversity of the mouse oral microbiome.</title>
        <authorList>
            <person name="Joseph S."/>
            <person name="Aduse-Opoku J."/>
            <person name="Curtis M."/>
            <person name="Wade W."/>
            <person name="Hashim A."/>
        </authorList>
    </citation>
    <scope>NUCLEOTIDE SEQUENCE [LARGE SCALE GENOMIC DNA]</scope>
    <source>
        <strain evidence="3 4">P2318</strain>
    </source>
</reference>
<dbReference type="EMBL" id="BLLS01000051">
    <property type="protein sequence ID" value="GFH86651.1"/>
    <property type="molecule type" value="Genomic_DNA"/>
</dbReference>
<evidence type="ECO:0000313" key="2">
    <source>
        <dbReference type="EMBL" id="GFH86651.1"/>
    </source>
</evidence>
<evidence type="ECO:0000313" key="5">
    <source>
        <dbReference type="Proteomes" id="UP000491181"/>
    </source>
</evidence>
<accession>A0A7J0A3V4</accession>
<dbReference type="InterPro" id="IPR030890">
    <property type="entry name" value="LP_HExxH_w_TonB"/>
</dbReference>
<name>A0A7J0A3V4_9BACE</name>
<dbReference type="PROSITE" id="PS51257">
    <property type="entry name" value="PROKAR_LIPOPROTEIN"/>
    <property type="match status" value="1"/>
</dbReference>
<feature type="signal peptide" evidence="1">
    <location>
        <begin position="1"/>
        <end position="18"/>
    </location>
</feature>
<evidence type="ECO:0000313" key="3">
    <source>
        <dbReference type="EMBL" id="TFU45569.1"/>
    </source>
</evidence>
<dbReference type="RefSeq" id="WP_135039189.1">
    <property type="nucleotide sequence ID" value="NZ_BLLS01000051.1"/>
</dbReference>
<gene>
    <name evidence="3" type="ORF">E4T97_18295</name>
    <name evidence="2" type="ORF">IMSAGC001_02061</name>
</gene>
<feature type="chain" id="PRO_5036204637" description="Substrate import-associated zinc metallohydrolase lipoprotein" evidence="1">
    <location>
        <begin position="19"/>
        <end position="298"/>
    </location>
</feature>
<dbReference type="EMBL" id="SPPV01000058">
    <property type="protein sequence ID" value="TFU45569.1"/>
    <property type="molecule type" value="Genomic_DNA"/>
</dbReference>
<organism evidence="2 5">
    <name type="scientific">Bacteroides acidifaciens</name>
    <dbReference type="NCBI Taxonomy" id="85831"/>
    <lineage>
        <taxon>Bacteria</taxon>
        <taxon>Pseudomonadati</taxon>
        <taxon>Bacteroidota</taxon>
        <taxon>Bacteroidia</taxon>
        <taxon>Bacteroidales</taxon>
        <taxon>Bacteroidaceae</taxon>
        <taxon>Bacteroides</taxon>
    </lineage>
</organism>
<dbReference type="Gene3D" id="3.40.390.70">
    <property type="match status" value="1"/>
</dbReference>
<sequence>MKKQIYKLFLSVLLIAVAACSSDEPDYNRSVITPGNTERTEFDSWLEANFVNPYNIAFKYRYEDIESDFDYYVVPADYNKAIKLAHLVKYLCVETYNEVAGVDFTCEYFPKMFFTIGEWEYKNNGTFILGTAEGGRKILLAGVNDLDRYIQNANMLNHYYFKTIHHEFTHILNQTKPIPTDFQLVTGNGYVADSWSEEPFNQIYLSRGFISSYAQHSYQEDFAEMMSIYITNDEASWENMLKGADSESLALIQQKLDIVKSYMSTSFGIDLDVLRNTLQRRQNEVFSGKVDLEDLTVK</sequence>
<dbReference type="OrthoDB" id="1113652at2"/>
<evidence type="ECO:0000256" key="1">
    <source>
        <dbReference type="SAM" id="SignalP"/>
    </source>
</evidence>
<dbReference type="Pfam" id="PF15890">
    <property type="entry name" value="Peptidase_Mx1"/>
    <property type="match status" value="1"/>
</dbReference>
<evidence type="ECO:0000313" key="4">
    <source>
        <dbReference type="Proteomes" id="UP000298073"/>
    </source>
</evidence>
<dbReference type="NCBIfam" id="TIGR04549">
    <property type="entry name" value="LP_HExxH_w_tonB"/>
    <property type="match status" value="1"/>
</dbReference>
<proteinExistence type="predicted"/>
<protein>
    <recommendedName>
        <fullName evidence="6">Substrate import-associated zinc metallohydrolase lipoprotein</fullName>
    </recommendedName>
</protein>
<keyword evidence="1" id="KW-0732">Signal</keyword>
<reference evidence="2 5" key="2">
    <citation type="journal article" date="2020" name="Microbiome">
        <title>Single-cell genomics of uncultured bacteria reveals dietary fiber responders in the mouse gut microbiota.</title>
        <authorList>
            <person name="Chijiiwa R."/>
            <person name="Hosokawa M."/>
            <person name="Kogawa M."/>
            <person name="Nishikawa Y."/>
            <person name="Ide K."/>
            <person name="Sakanashi C."/>
            <person name="Takahashi K."/>
            <person name="Takeyama H."/>
        </authorList>
    </citation>
    <scope>NUCLEOTIDE SEQUENCE [LARGE SCALE GENOMIC DNA]</scope>
    <source>
        <strain evidence="2">IMSAGC_001</strain>
    </source>
</reference>